<gene>
    <name evidence="6" type="ORF">V6N12_047217</name>
</gene>
<keyword evidence="3" id="KW-0804">Transcription</keyword>
<dbReference type="Pfam" id="PF02365">
    <property type="entry name" value="NAM"/>
    <property type="match status" value="1"/>
</dbReference>
<accession>A0ABR2DA84</accession>
<evidence type="ECO:0000256" key="3">
    <source>
        <dbReference type="ARBA" id="ARBA00023163"/>
    </source>
</evidence>
<dbReference type="EMBL" id="JBBPBM010000032">
    <property type="protein sequence ID" value="KAK8533813.1"/>
    <property type="molecule type" value="Genomic_DNA"/>
</dbReference>
<evidence type="ECO:0000256" key="1">
    <source>
        <dbReference type="ARBA" id="ARBA00023015"/>
    </source>
</evidence>
<proteinExistence type="predicted"/>
<evidence type="ECO:0000256" key="2">
    <source>
        <dbReference type="ARBA" id="ARBA00023125"/>
    </source>
</evidence>
<dbReference type="Proteomes" id="UP001472677">
    <property type="component" value="Unassembled WGS sequence"/>
</dbReference>
<keyword evidence="7" id="KW-1185">Reference proteome</keyword>
<reference evidence="6 7" key="1">
    <citation type="journal article" date="2024" name="G3 (Bethesda)">
        <title>Genome assembly of Hibiscus sabdariffa L. provides insights into metabolisms of medicinal natural products.</title>
        <authorList>
            <person name="Kim T."/>
        </authorList>
    </citation>
    <scope>NUCLEOTIDE SEQUENCE [LARGE SCALE GENOMIC DNA]</scope>
    <source>
        <strain evidence="6">TK-2024</strain>
        <tissue evidence="6">Old leaves</tissue>
    </source>
</reference>
<keyword evidence="4" id="KW-0539">Nucleus</keyword>
<evidence type="ECO:0000259" key="5">
    <source>
        <dbReference type="PROSITE" id="PS51005"/>
    </source>
</evidence>
<dbReference type="PANTHER" id="PTHR31719:SF43">
    <property type="entry name" value="NAC TRANSCRIPTION FACTOR 56"/>
    <property type="match status" value="1"/>
</dbReference>
<evidence type="ECO:0000256" key="4">
    <source>
        <dbReference type="ARBA" id="ARBA00023242"/>
    </source>
</evidence>
<organism evidence="6 7">
    <name type="scientific">Hibiscus sabdariffa</name>
    <name type="common">roselle</name>
    <dbReference type="NCBI Taxonomy" id="183260"/>
    <lineage>
        <taxon>Eukaryota</taxon>
        <taxon>Viridiplantae</taxon>
        <taxon>Streptophyta</taxon>
        <taxon>Embryophyta</taxon>
        <taxon>Tracheophyta</taxon>
        <taxon>Spermatophyta</taxon>
        <taxon>Magnoliopsida</taxon>
        <taxon>eudicotyledons</taxon>
        <taxon>Gunneridae</taxon>
        <taxon>Pentapetalae</taxon>
        <taxon>rosids</taxon>
        <taxon>malvids</taxon>
        <taxon>Malvales</taxon>
        <taxon>Malvaceae</taxon>
        <taxon>Malvoideae</taxon>
        <taxon>Hibiscus</taxon>
    </lineage>
</organism>
<feature type="domain" description="NAC" evidence="5">
    <location>
        <begin position="112"/>
        <end position="273"/>
    </location>
</feature>
<name>A0ABR2DA84_9ROSI</name>
<dbReference type="SUPFAM" id="SSF101941">
    <property type="entry name" value="NAC domain"/>
    <property type="match status" value="2"/>
</dbReference>
<dbReference type="InterPro" id="IPR003441">
    <property type="entry name" value="NAC-dom"/>
</dbReference>
<dbReference type="PROSITE" id="PS51005">
    <property type="entry name" value="NAC"/>
    <property type="match status" value="2"/>
</dbReference>
<comment type="caution">
    <text evidence="6">The sequence shown here is derived from an EMBL/GenBank/DDBJ whole genome shotgun (WGS) entry which is preliminary data.</text>
</comment>
<keyword evidence="1" id="KW-0805">Transcription regulation</keyword>
<dbReference type="PANTHER" id="PTHR31719">
    <property type="entry name" value="NAC TRANSCRIPTION FACTOR 56"/>
    <property type="match status" value="1"/>
</dbReference>
<feature type="domain" description="NAC" evidence="5">
    <location>
        <begin position="1"/>
        <end position="121"/>
    </location>
</feature>
<evidence type="ECO:0000313" key="7">
    <source>
        <dbReference type="Proteomes" id="UP001472677"/>
    </source>
</evidence>
<dbReference type="Gene3D" id="2.170.150.80">
    <property type="entry name" value="NAC domain"/>
    <property type="match status" value="2"/>
</dbReference>
<protein>
    <recommendedName>
        <fullName evidence="5">NAC domain-containing protein</fullName>
    </recommendedName>
</protein>
<sequence>MSCNASSNGVVIEWYFFTPRNRRHPNDKRLIRTASNVYWKATGTTKLVLSKGEEIGSKRSLVFFRGKSPKGNDMKKFGTKVDDWVLCRVYTKKEQRLNHGTTIQGSCDKIQEEVEVRALENEILSLVQYQEEVEVQVPPLQPQFPDVNQIQPLQQQPFSGISAPLQYQGSDGIIKIVMEGGFVSSLLAGYRFKLRDEELVDFYLKRKIYNKPLLGEEIRLKRSLVFFGGKSPKGEKTDWLMHEYLLTKAPPPQRLSNQDMQLDDWVLCRVYTYKEQRLKHGTTIQGSCDKIQEEVNVQALENEISSLIQYQEEVEVQVSSLQPQFPDVNQIQPLQQQPFPGILAPLQYQGSDAMSIPQQQQVSLQLQFSGVDQSQPPQQRQFSEISLLDQFEELDADVFNMLIPQ</sequence>
<dbReference type="InterPro" id="IPR036093">
    <property type="entry name" value="NAC_dom_sf"/>
</dbReference>
<evidence type="ECO:0000313" key="6">
    <source>
        <dbReference type="EMBL" id="KAK8533813.1"/>
    </source>
</evidence>
<keyword evidence="2" id="KW-0238">DNA-binding</keyword>